<gene>
    <name evidence="1" type="ORF">K457DRAFT_53262</name>
</gene>
<evidence type="ECO:0008006" key="3">
    <source>
        <dbReference type="Google" id="ProtNLM"/>
    </source>
</evidence>
<feature type="non-terminal residue" evidence="1">
    <location>
        <position position="1"/>
    </location>
</feature>
<feature type="non-terminal residue" evidence="1">
    <location>
        <position position="63"/>
    </location>
</feature>
<sequence length="63" mass="7183">GGGKMLIWGCITFFGAGDLCRIHGTLNSEFLLTVLNDYVLPTFDWFEMNRAESIFQQDNSRVH</sequence>
<keyword evidence="2" id="KW-1185">Reference proteome</keyword>
<dbReference type="OrthoDB" id="2311201at2759"/>
<evidence type="ECO:0000313" key="1">
    <source>
        <dbReference type="EMBL" id="OAQ28170.1"/>
    </source>
</evidence>
<dbReference type="Proteomes" id="UP000078512">
    <property type="component" value="Unassembled WGS sequence"/>
</dbReference>
<protein>
    <recommendedName>
        <fullName evidence="3">Tc1-like transposase DDE domain-containing protein</fullName>
    </recommendedName>
</protein>
<name>A0A197JSJ6_9FUNG</name>
<dbReference type="GO" id="GO:0003676">
    <property type="term" value="F:nucleic acid binding"/>
    <property type="evidence" value="ECO:0007669"/>
    <property type="project" value="InterPro"/>
</dbReference>
<proteinExistence type="predicted"/>
<organism evidence="1 2">
    <name type="scientific">Linnemannia elongata AG-77</name>
    <dbReference type="NCBI Taxonomy" id="1314771"/>
    <lineage>
        <taxon>Eukaryota</taxon>
        <taxon>Fungi</taxon>
        <taxon>Fungi incertae sedis</taxon>
        <taxon>Mucoromycota</taxon>
        <taxon>Mortierellomycotina</taxon>
        <taxon>Mortierellomycetes</taxon>
        <taxon>Mortierellales</taxon>
        <taxon>Mortierellaceae</taxon>
        <taxon>Linnemannia</taxon>
    </lineage>
</organism>
<reference evidence="1 2" key="1">
    <citation type="submission" date="2016-05" db="EMBL/GenBank/DDBJ databases">
        <title>Genome sequencing reveals origins of a unique bacterial endosymbiosis in the earliest lineages of terrestrial Fungi.</title>
        <authorList>
            <consortium name="DOE Joint Genome Institute"/>
            <person name="Uehling J."/>
            <person name="Gryganskyi A."/>
            <person name="Hameed K."/>
            <person name="Tschaplinski T."/>
            <person name="Misztal P."/>
            <person name="Wu S."/>
            <person name="Desiro A."/>
            <person name="Vande Pol N."/>
            <person name="Du Z.-Y."/>
            <person name="Zienkiewicz A."/>
            <person name="Zienkiewicz K."/>
            <person name="Morin E."/>
            <person name="Tisserant E."/>
            <person name="Splivallo R."/>
            <person name="Hainaut M."/>
            <person name="Henrissat B."/>
            <person name="Ohm R."/>
            <person name="Kuo A."/>
            <person name="Yan J."/>
            <person name="Lipzen A."/>
            <person name="Nolan M."/>
            <person name="Labutti K."/>
            <person name="Barry K."/>
            <person name="Goldstein A."/>
            <person name="Labbe J."/>
            <person name="Schadt C."/>
            <person name="Tuskan G."/>
            <person name="Grigoriev I."/>
            <person name="Martin F."/>
            <person name="Vilgalys R."/>
            <person name="Bonito G."/>
        </authorList>
    </citation>
    <scope>NUCLEOTIDE SEQUENCE [LARGE SCALE GENOMIC DNA]</scope>
    <source>
        <strain evidence="1 2">AG-77</strain>
    </source>
</reference>
<dbReference type="Gene3D" id="3.30.420.10">
    <property type="entry name" value="Ribonuclease H-like superfamily/Ribonuclease H"/>
    <property type="match status" value="1"/>
</dbReference>
<dbReference type="AlphaFoldDB" id="A0A197JSJ6"/>
<dbReference type="EMBL" id="KV442051">
    <property type="protein sequence ID" value="OAQ28170.1"/>
    <property type="molecule type" value="Genomic_DNA"/>
</dbReference>
<dbReference type="InterPro" id="IPR036397">
    <property type="entry name" value="RNaseH_sf"/>
</dbReference>
<accession>A0A197JSJ6</accession>
<evidence type="ECO:0000313" key="2">
    <source>
        <dbReference type="Proteomes" id="UP000078512"/>
    </source>
</evidence>